<protein>
    <recommendedName>
        <fullName evidence="1">DUF218 domain-containing protein</fullName>
    </recommendedName>
</protein>
<keyword evidence="3" id="KW-1185">Reference proteome</keyword>
<evidence type="ECO:0000259" key="1">
    <source>
        <dbReference type="Pfam" id="PF02698"/>
    </source>
</evidence>
<organism evidence="2 3">
    <name type="scientific">Auraticoccus cholistanensis</name>
    <dbReference type="NCBI Taxonomy" id="2656650"/>
    <lineage>
        <taxon>Bacteria</taxon>
        <taxon>Bacillati</taxon>
        <taxon>Actinomycetota</taxon>
        <taxon>Actinomycetes</taxon>
        <taxon>Propionibacteriales</taxon>
        <taxon>Propionibacteriaceae</taxon>
        <taxon>Auraticoccus</taxon>
    </lineage>
</organism>
<accession>A0A6A9UQN9</accession>
<dbReference type="AlphaFoldDB" id="A0A6A9UQN9"/>
<dbReference type="InterPro" id="IPR003848">
    <property type="entry name" value="DUF218"/>
</dbReference>
<dbReference type="GO" id="GO:0005886">
    <property type="term" value="C:plasma membrane"/>
    <property type="evidence" value="ECO:0007669"/>
    <property type="project" value="TreeGrafter"/>
</dbReference>
<proteinExistence type="predicted"/>
<evidence type="ECO:0000313" key="3">
    <source>
        <dbReference type="Proteomes" id="UP000435304"/>
    </source>
</evidence>
<dbReference type="Proteomes" id="UP000435304">
    <property type="component" value="Unassembled WGS sequence"/>
</dbReference>
<feature type="domain" description="DUF218" evidence="1">
    <location>
        <begin position="33"/>
        <end position="149"/>
    </location>
</feature>
<comment type="caution">
    <text evidence="2">The sequence shown here is derived from an EMBL/GenBank/DDBJ whole genome shotgun (WGS) entry which is preliminary data.</text>
</comment>
<gene>
    <name evidence="2" type="ORF">GC722_04105</name>
</gene>
<dbReference type="CDD" id="cd06259">
    <property type="entry name" value="YdcF-like"/>
    <property type="match status" value="1"/>
</dbReference>
<sequence length="196" mass="21372">MGLGVLAGVGGEVLLRRAGRRVLEPHQLTGPRVAVVLGAQTYPDGRPSRFLRGRLEVARRLHADGRVTTVVVSGDDRAPSHHESQAMRRWLVEAGVPAEDVVLDAHGYDTYDTCWRARHVLGLDSVVLVSQSYHLPRALLTARLVGLDAVGVGDDSVRGTATWRSGVVRERFALLKLLRDVATRRRPDASPPLGRS</sequence>
<evidence type="ECO:0000313" key="2">
    <source>
        <dbReference type="EMBL" id="MVA75216.1"/>
    </source>
</evidence>
<reference evidence="2 3" key="1">
    <citation type="submission" date="2019-12" db="EMBL/GenBank/DDBJ databases">
        <title>Auraticoccus cholistani sp. nov., an actinomycete isolated from soil of Cholistan desert.</title>
        <authorList>
            <person name="Cheema M.T."/>
        </authorList>
    </citation>
    <scope>NUCLEOTIDE SEQUENCE [LARGE SCALE GENOMIC DNA]</scope>
    <source>
        <strain evidence="2 3">F435</strain>
    </source>
</reference>
<dbReference type="EMBL" id="WPCU01000004">
    <property type="protein sequence ID" value="MVA75216.1"/>
    <property type="molecule type" value="Genomic_DNA"/>
</dbReference>
<name>A0A6A9UQN9_9ACTN</name>
<dbReference type="InterPro" id="IPR051599">
    <property type="entry name" value="Cell_Envelope_Assoc"/>
</dbReference>
<dbReference type="PANTHER" id="PTHR30336">
    <property type="entry name" value="INNER MEMBRANE PROTEIN, PROBABLE PERMEASE"/>
    <property type="match status" value="1"/>
</dbReference>
<dbReference type="Pfam" id="PF02698">
    <property type="entry name" value="DUF218"/>
    <property type="match status" value="1"/>
</dbReference>
<dbReference type="PANTHER" id="PTHR30336:SF6">
    <property type="entry name" value="INTEGRAL MEMBRANE PROTEIN"/>
    <property type="match status" value="1"/>
</dbReference>